<dbReference type="PROSITE" id="PS50110">
    <property type="entry name" value="RESPONSE_REGULATORY"/>
    <property type="match status" value="2"/>
</dbReference>
<evidence type="ECO:0000256" key="7">
    <source>
        <dbReference type="ARBA" id="ARBA00022840"/>
    </source>
</evidence>
<dbReference type="SUPFAM" id="SSF55874">
    <property type="entry name" value="ATPase domain of HSP90 chaperone/DNA topoisomerase II/histidine kinase"/>
    <property type="match status" value="1"/>
</dbReference>
<proteinExistence type="predicted"/>
<dbReference type="InterPro" id="IPR011006">
    <property type="entry name" value="CheY-like_superfamily"/>
</dbReference>
<dbReference type="CDD" id="cd00082">
    <property type="entry name" value="HisKA"/>
    <property type="match status" value="1"/>
</dbReference>
<dbReference type="Gene3D" id="3.30.565.10">
    <property type="entry name" value="Histidine kinase-like ATPase, C-terminal domain"/>
    <property type="match status" value="1"/>
</dbReference>
<dbReference type="SMART" id="SM00387">
    <property type="entry name" value="HATPase_c"/>
    <property type="match status" value="1"/>
</dbReference>
<accession>X0ZV89</accession>
<comment type="catalytic activity">
    <reaction evidence="1">
        <text>ATP + protein L-histidine = ADP + protein N-phospho-L-histidine.</text>
        <dbReference type="EC" id="2.7.13.3"/>
    </reaction>
</comment>
<dbReference type="InterPro" id="IPR003594">
    <property type="entry name" value="HATPase_dom"/>
</dbReference>
<dbReference type="PANTHER" id="PTHR45339:SF1">
    <property type="entry name" value="HYBRID SIGNAL TRANSDUCTION HISTIDINE KINASE J"/>
    <property type="match status" value="1"/>
</dbReference>
<evidence type="ECO:0000313" key="12">
    <source>
        <dbReference type="EMBL" id="GAG64403.1"/>
    </source>
</evidence>
<keyword evidence="6" id="KW-0418">Kinase</keyword>
<dbReference type="InterPro" id="IPR003661">
    <property type="entry name" value="HisK_dim/P_dom"/>
</dbReference>
<evidence type="ECO:0000256" key="3">
    <source>
        <dbReference type="ARBA" id="ARBA00022553"/>
    </source>
</evidence>
<dbReference type="SUPFAM" id="SSF52172">
    <property type="entry name" value="CheY-like"/>
    <property type="match status" value="2"/>
</dbReference>
<dbReference type="CDD" id="cd17546">
    <property type="entry name" value="REC_hyHK_CKI1_RcsC-like"/>
    <property type="match status" value="1"/>
</dbReference>
<keyword evidence="7" id="KW-0067">ATP-binding</keyword>
<keyword evidence="3" id="KW-0597">Phosphoprotein</keyword>
<dbReference type="EC" id="2.7.13.3" evidence="2"/>
<dbReference type="InterPro" id="IPR005467">
    <property type="entry name" value="His_kinase_dom"/>
</dbReference>
<dbReference type="InterPro" id="IPR036890">
    <property type="entry name" value="HATPase_C_sf"/>
</dbReference>
<feature type="domain" description="Response regulatory" evidence="11">
    <location>
        <begin position="1"/>
        <end position="98"/>
    </location>
</feature>
<feature type="domain" description="Histidine kinase" evidence="10">
    <location>
        <begin position="167"/>
        <end position="404"/>
    </location>
</feature>
<dbReference type="GO" id="GO:0000155">
    <property type="term" value="F:phosphorelay sensor kinase activity"/>
    <property type="evidence" value="ECO:0007669"/>
    <property type="project" value="InterPro"/>
</dbReference>
<dbReference type="PRINTS" id="PR00344">
    <property type="entry name" value="BCTRLSENSOR"/>
</dbReference>
<dbReference type="EMBL" id="BART01006482">
    <property type="protein sequence ID" value="GAG64403.1"/>
    <property type="molecule type" value="Genomic_DNA"/>
</dbReference>
<keyword evidence="5" id="KW-0547">Nucleotide-binding</keyword>
<dbReference type="GO" id="GO:0005524">
    <property type="term" value="F:ATP binding"/>
    <property type="evidence" value="ECO:0007669"/>
    <property type="project" value="UniProtKB-KW"/>
</dbReference>
<dbReference type="FunFam" id="3.30.565.10:FF:000010">
    <property type="entry name" value="Sensor histidine kinase RcsC"/>
    <property type="match status" value="1"/>
</dbReference>
<dbReference type="Pfam" id="PF00072">
    <property type="entry name" value="Response_reg"/>
    <property type="match status" value="2"/>
</dbReference>
<keyword evidence="9" id="KW-0175">Coiled coil</keyword>
<dbReference type="Gene3D" id="1.10.287.130">
    <property type="match status" value="1"/>
</dbReference>
<evidence type="ECO:0000256" key="6">
    <source>
        <dbReference type="ARBA" id="ARBA00022777"/>
    </source>
</evidence>
<evidence type="ECO:0000256" key="2">
    <source>
        <dbReference type="ARBA" id="ARBA00012438"/>
    </source>
</evidence>
<protein>
    <recommendedName>
        <fullName evidence="2">histidine kinase</fullName>
        <ecNumber evidence="2">2.7.13.3</ecNumber>
    </recommendedName>
</protein>
<dbReference type="SMART" id="SM00388">
    <property type="entry name" value="HisKA"/>
    <property type="match status" value="1"/>
</dbReference>
<dbReference type="PROSITE" id="PS50109">
    <property type="entry name" value="HIS_KIN"/>
    <property type="match status" value="1"/>
</dbReference>
<dbReference type="Gene3D" id="3.40.50.2300">
    <property type="match status" value="2"/>
</dbReference>
<comment type="caution">
    <text evidence="12">The sequence shown here is derived from an EMBL/GenBank/DDBJ whole genome shotgun (WGS) entry which is preliminary data.</text>
</comment>
<dbReference type="SMART" id="SM00448">
    <property type="entry name" value="REC"/>
    <property type="match status" value="2"/>
</dbReference>
<evidence type="ECO:0000256" key="1">
    <source>
        <dbReference type="ARBA" id="ARBA00000085"/>
    </source>
</evidence>
<organism evidence="12">
    <name type="scientific">marine sediment metagenome</name>
    <dbReference type="NCBI Taxonomy" id="412755"/>
    <lineage>
        <taxon>unclassified sequences</taxon>
        <taxon>metagenomes</taxon>
        <taxon>ecological metagenomes</taxon>
    </lineage>
</organism>
<feature type="coiled-coil region" evidence="9">
    <location>
        <begin position="101"/>
        <end position="153"/>
    </location>
</feature>
<dbReference type="InterPro" id="IPR004358">
    <property type="entry name" value="Sig_transdc_His_kin-like_C"/>
</dbReference>
<dbReference type="InterPro" id="IPR001789">
    <property type="entry name" value="Sig_transdc_resp-reg_receiver"/>
</dbReference>
<name>X0ZV89_9ZZZZ</name>
<evidence type="ECO:0000256" key="9">
    <source>
        <dbReference type="SAM" id="Coils"/>
    </source>
</evidence>
<dbReference type="Pfam" id="PF02518">
    <property type="entry name" value="HATPase_c"/>
    <property type="match status" value="1"/>
</dbReference>
<gene>
    <name evidence="12" type="ORF">S01H4_14795</name>
</gene>
<dbReference type="FunFam" id="1.10.287.130:FF:000002">
    <property type="entry name" value="Two-component osmosensing histidine kinase"/>
    <property type="match status" value="1"/>
</dbReference>
<reference evidence="12" key="1">
    <citation type="journal article" date="2014" name="Front. Microbiol.">
        <title>High frequency of phylogenetically diverse reductive dehalogenase-homologous genes in deep subseafloor sedimentary metagenomes.</title>
        <authorList>
            <person name="Kawai M."/>
            <person name="Futagami T."/>
            <person name="Toyoda A."/>
            <person name="Takaki Y."/>
            <person name="Nishi S."/>
            <person name="Hori S."/>
            <person name="Arai W."/>
            <person name="Tsubouchi T."/>
            <person name="Morono Y."/>
            <person name="Uchiyama I."/>
            <person name="Ito T."/>
            <person name="Fujiyama A."/>
            <person name="Inagaki F."/>
            <person name="Takami H."/>
        </authorList>
    </citation>
    <scope>NUCLEOTIDE SEQUENCE</scope>
    <source>
        <strain evidence="12">Expedition CK06-06</strain>
    </source>
</reference>
<evidence type="ECO:0000256" key="5">
    <source>
        <dbReference type="ARBA" id="ARBA00022741"/>
    </source>
</evidence>
<keyword evidence="8" id="KW-0902">Two-component regulatory system</keyword>
<dbReference type="PANTHER" id="PTHR45339">
    <property type="entry name" value="HYBRID SIGNAL TRANSDUCTION HISTIDINE KINASE J"/>
    <property type="match status" value="1"/>
</dbReference>
<feature type="domain" description="Response regulatory" evidence="11">
    <location>
        <begin position="422"/>
        <end position="517"/>
    </location>
</feature>
<evidence type="ECO:0000259" key="10">
    <source>
        <dbReference type="PROSITE" id="PS50109"/>
    </source>
</evidence>
<dbReference type="AlphaFoldDB" id="X0ZV89"/>
<keyword evidence="4" id="KW-0808">Transferase</keyword>
<dbReference type="SUPFAM" id="SSF47384">
    <property type="entry name" value="Homodimeric domain of signal transducing histidine kinase"/>
    <property type="match status" value="1"/>
</dbReference>
<sequence>MLEDDGYKTKEAARGEEALEYLKKEHFSLVITDIMMPGITGIELLEKIKQLYPAIEVIIITSHASLDTAVTAIRHGAYDYLFKPFEDISLISAAATRAIEKARLISLNQNLLGELEREKEELESRVAERTVKLKKINERLMQEIKERIRAQDAAEAANRAKSDFLASMSHEIRSPMTAVIGMTDLLLDTPLDFNQKRFLGAIQSSGENLLQLINDILDLSKVEAGQIELEKNPFDLMEVIKNTCEAQAFHAQEKDVELVWWVRPEVETHLLGDSVRLGQILSNLIGNAVKFTKKGEVFIEVKRQEISGQTKAESVNSGYKQEATSTSELMFSVTDTGIGIPPDKRDIVFDRFTQADSSTTRKYGGTGLGLAISRRLTELMEGRIWFESKVGQGSTFYLTARFEVQSDKKYVQTPEADITNVKTLIIDDNATNRMVLSEMVSRWGALVTEKEDGKQGLAEMRLAKDAGDPYGLVLLDSQMPEMDGFQVAESIKEDPVLSGHVIMMLNLEDRKSGVKRG</sequence>
<dbReference type="Pfam" id="PF00512">
    <property type="entry name" value="HisKA"/>
    <property type="match status" value="1"/>
</dbReference>
<evidence type="ECO:0000256" key="8">
    <source>
        <dbReference type="ARBA" id="ARBA00023012"/>
    </source>
</evidence>
<evidence type="ECO:0000256" key="4">
    <source>
        <dbReference type="ARBA" id="ARBA00022679"/>
    </source>
</evidence>
<dbReference type="CDD" id="cd16922">
    <property type="entry name" value="HATPase_EvgS-ArcB-TorS-like"/>
    <property type="match status" value="1"/>
</dbReference>
<dbReference type="InterPro" id="IPR036097">
    <property type="entry name" value="HisK_dim/P_sf"/>
</dbReference>
<evidence type="ECO:0000259" key="11">
    <source>
        <dbReference type="PROSITE" id="PS50110"/>
    </source>
</evidence>
<feature type="non-terminal residue" evidence="12">
    <location>
        <position position="517"/>
    </location>
</feature>